<comment type="caution">
    <text evidence="3">The sequence shown here is derived from an EMBL/GenBank/DDBJ whole genome shotgun (WGS) entry which is preliminary data.</text>
</comment>
<name>A0A9P6RFR1_9FUNG</name>
<protein>
    <submittedName>
        <fullName evidence="3">Uncharacterized protein</fullName>
    </submittedName>
</protein>
<feature type="compositionally biased region" description="Low complexity" evidence="2">
    <location>
        <begin position="112"/>
        <end position="124"/>
    </location>
</feature>
<dbReference type="PANTHER" id="PTHR15243:SF0">
    <property type="entry name" value="SERINE_THREONINE-PROTEIN KINASE 19"/>
    <property type="match status" value="1"/>
</dbReference>
<dbReference type="Proteomes" id="UP000823405">
    <property type="component" value="Unassembled WGS sequence"/>
</dbReference>
<evidence type="ECO:0000313" key="4">
    <source>
        <dbReference type="Proteomes" id="UP000823405"/>
    </source>
</evidence>
<reference evidence="3" key="1">
    <citation type="journal article" date="2020" name="Fungal Divers.">
        <title>Resolving the Mortierellaceae phylogeny through synthesis of multi-gene phylogenetics and phylogenomics.</title>
        <authorList>
            <person name="Vandepol N."/>
            <person name="Liber J."/>
            <person name="Desiro A."/>
            <person name="Na H."/>
            <person name="Kennedy M."/>
            <person name="Barry K."/>
            <person name="Grigoriev I.V."/>
            <person name="Miller A.N."/>
            <person name="O'Donnell K."/>
            <person name="Stajich J.E."/>
            <person name="Bonito G."/>
        </authorList>
    </citation>
    <scope>NUCLEOTIDE SEQUENCE</scope>
    <source>
        <strain evidence="3">NVP60</strain>
    </source>
</reference>
<comment type="similarity">
    <text evidence="1">Belongs to the STK19 family.</text>
</comment>
<dbReference type="OrthoDB" id="10261701at2759"/>
<dbReference type="AlphaFoldDB" id="A0A9P6RFR1"/>
<dbReference type="EMBL" id="JAAAIN010000149">
    <property type="protein sequence ID" value="KAG0319371.1"/>
    <property type="molecule type" value="Genomic_DNA"/>
</dbReference>
<organism evidence="3 4">
    <name type="scientific">Linnemannia gamsii</name>
    <dbReference type="NCBI Taxonomy" id="64522"/>
    <lineage>
        <taxon>Eukaryota</taxon>
        <taxon>Fungi</taxon>
        <taxon>Fungi incertae sedis</taxon>
        <taxon>Mucoromycota</taxon>
        <taxon>Mortierellomycotina</taxon>
        <taxon>Mortierellomycetes</taxon>
        <taxon>Mortierellales</taxon>
        <taxon>Mortierellaceae</taxon>
        <taxon>Linnemannia</taxon>
    </lineage>
</organism>
<evidence type="ECO:0000313" key="3">
    <source>
        <dbReference type="EMBL" id="KAG0319371.1"/>
    </source>
</evidence>
<feature type="region of interest" description="Disordered" evidence="2">
    <location>
        <begin position="67"/>
        <end position="134"/>
    </location>
</feature>
<keyword evidence="4" id="KW-1185">Reference proteome</keyword>
<gene>
    <name evidence="3" type="ORF">BGZ97_002239</name>
</gene>
<accession>A0A9P6RFR1</accession>
<sequence>MIHQIYSILTDHTTVDRTLAQLIKNGTLRKFYIGGTGSDEFAIMLTEDYIHQIDQAKEQFLKDLHEAQENKSASSSTGKRKLDTTAAAAAQASSNELSKRRGIVGSVTGTRAGSPSVSAAVASPGSGGADERDQGEIFDRFKGLVFGGHCMEISIQHSNIQDAIGATDQDITTLIRYSLLNRSLSTPANPHLINLEASVARHTNSANNSISGSSTAGNHSALNQLITATNQQHAKSIRADTRSSLPTSAAAGTLVPSSASSSVASSGSTVAATTVITDATARRERTSDDVAYRFAIRQGGLFVTHFLKGRLEILRMIKRQMFGDMLTSAIAAKPLRGSFLPHEFHVHDLVGSGRVQW</sequence>
<evidence type="ECO:0000256" key="2">
    <source>
        <dbReference type="SAM" id="MobiDB-lite"/>
    </source>
</evidence>
<dbReference type="PANTHER" id="PTHR15243">
    <property type="entry name" value="SERINE/THREONINE-PROTEIN KINASE 19"/>
    <property type="match status" value="1"/>
</dbReference>
<dbReference type="InterPro" id="IPR018865">
    <property type="entry name" value="STK19-like"/>
</dbReference>
<dbReference type="Pfam" id="PF10494">
    <property type="entry name" value="Stk19"/>
    <property type="match status" value="1"/>
</dbReference>
<proteinExistence type="inferred from homology"/>
<evidence type="ECO:0000256" key="1">
    <source>
        <dbReference type="ARBA" id="ARBA00093458"/>
    </source>
</evidence>